<reference evidence="2 3" key="1">
    <citation type="submission" date="2014-06" db="EMBL/GenBank/DDBJ databases">
        <title>The genome of the endonuclear symbiont Nucleicultrix amoebiphila.</title>
        <authorList>
            <person name="Schulz F."/>
            <person name="Horn M."/>
        </authorList>
    </citation>
    <scope>NUCLEOTIDE SEQUENCE [LARGE SCALE GENOMIC DNA]</scope>
    <source>
        <strain evidence="2 3">FS5</strain>
    </source>
</reference>
<dbReference type="Pfam" id="PF00581">
    <property type="entry name" value="Rhodanese"/>
    <property type="match status" value="1"/>
</dbReference>
<dbReference type="PROSITE" id="PS00380">
    <property type="entry name" value="RHODANESE_1"/>
    <property type="match status" value="1"/>
</dbReference>
<dbReference type="PANTHER" id="PTHR43031:SF1">
    <property type="entry name" value="PYRIDINE NUCLEOTIDE-DISULPHIDE OXIDOREDUCTASE"/>
    <property type="match status" value="1"/>
</dbReference>
<dbReference type="GO" id="GO:0004792">
    <property type="term" value="F:thiosulfate-cyanide sulfurtransferase activity"/>
    <property type="evidence" value="ECO:0007669"/>
    <property type="project" value="InterPro"/>
</dbReference>
<dbReference type="PROSITE" id="PS50206">
    <property type="entry name" value="RHODANESE_3"/>
    <property type="match status" value="1"/>
</dbReference>
<dbReference type="EMBL" id="CP008743">
    <property type="protein sequence ID" value="ARN84010.1"/>
    <property type="molecule type" value="Genomic_DNA"/>
</dbReference>
<evidence type="ECO:0000313" key="2">
    <source>
        <dbReference type="EMBL" id="ARN84010.1"/>
    </source>
</evidence>
<proteinExistence type="predicted"/>
<evidence type="ECO:0000259" key="1">
    <source>
        <dbReference type="PROSITE" id="PS50206"/>
    </source>
</evidence>
<dbReference type="Gene3D" id="3.40.250.10">
    <property type="entry name" value="Rhodanese-like domain"/>
    <property type="match status" value="1"/>
</dbReference>
<name>A0A1W6N2C3_9PROT</name>
<dbReference type="AlphaFoldDB" id="A0A1W6N2C3"/>
<dbReference type="KEGG" id="naf:GQ61_00060"/>
<organism evidence="2 3">
    <name type="scientific">Candidatus Nucleicultrix amoebiphila FS5</name>
    <dbReference type="NCBI Taxonomy" id="1414854"/>
    <lineage>
        <taxon>Bacteria</taxon>
        <taxon>Pseudomonadati</taxon>
        <taxon>Pseudomonadota</taxon>
        <taxon>Alphaproteobacteria</taxon>
        <taxon>Holosporales</taxon>
        <taxon>Candidatus Nucleicultricaceae</taxon>
        <taxon>Candidatus Nucleicultrix</taxon>
    </lineage>
</organism>
<dbReference type="InterPro" id="IPR001763">
    <property type="entry name" value="Rhodanese-like_dom"/>
</dbReference>
<dbReference type="InterPro" id="IPR001307">
    <property type="entry name" value="Thiosulphate_STrfase_CS"/>
</dbReference>
<dbReference type="InterPro" id="IPR050229">
    <property type="entry name" value="GlpE_sulfurtransferase"/>
</dbReference>
<dbReference type="PANTHER" id="PTHR43031">
    <property type="entry name" value="FAD-DEPENDENT OXIDOREDUCTASE"/>
    <property type="match status" value="1"/>
</dbReference>
<dbReference type="InterPro" id="IPR036873">
    <property type="entry name" value="Rhodanese-like_dom_sf"/>
</dbReference>
<dbReference type="SMART" id="SM00450">
    <property type="entry name" value="RHOD"/>
    <property type="match status" value="1"/>
</dbReference>
<keyword evidence="3" id="KW-1185">Reference proteome</keyword>
<feature type="domain" description="Rhodanese" evidence="1">
    <location>
        <begin position="39"/>
        <end position="134"/>
    </location>
</feature>
<dbReference type="SUPFAM" id="SSF52821">
    <property type="entry name" value="Rhodanese/Cell cycle control phosphatase"/>
    <property type="match status" value="1"/>
</dbReference>
<protein>
    <recommendedName>
        <fullName evidence="1">Rhodanese domain-containing protein</fullName>
    </recommendedName>
</protein>
<dbReference type="STRING" id="1414854.GQ61_00060"/>
<gene>
    <name evidence="2" type="ORF">GQ61_00060</name>
</gene>
<dbReference type="Proteomes" id="UP000237351">
    <property type="component" value="Chromosome"/>
</dbReference>
<accession>A0A1W6N2C3</accession>
<sequence>MDNVHKMMIQDTAKAAQFFENELNFKTNPHGVKAVLDGKIKNVTIVDLRTAKDFSEGHIPGAVNIPFDEHKGFDGNETSFEKLRKDGYNYVYCYQLLCNLGQKAAKKFASLGYPVKEIVGGYQSWKEANLPIEQ</sequence>
<evidence type="ECO:0000313" key="3">
    <source>
        <dbReference type="Proteomes" id="UP000237351"/>
    </source>
</evidence>